<dbReference type="AlphaFoldDB" id="A0A5C4TGM6"/>
<gene>
    <name evidence="1" type="ORF">FE784_00745</name>
</gene>
<dbReference type="RefSeq" id="WP_139600198.1">
    <property type="nucleotide sequence ID" value="NZ_VDCQ01000001.1"/>
</dbReference>
<evidence type="ECO:0000313" key="2">
    <source>
        <dbReference type="Proteomes" id="UP000307943"/>
    </source>
</evidence>
<dbReference type="Proteomes" id="UP000307943">
    <property type="component" value="Unassembled WGS sequence"/>
</dbReference>
<organism evidence="1 2">
    <name type="scientific">Paenibacillus hemerocallicola</name>
    <dbReference type="NCBI Taxonomy" id="1172614"/>
    <lineage>
        <taxon>Bacteria</taxon>
        <taxon>Bacillati</taxon>
        <taxon>Bacillota</taxon>
        <taxon>Bacilli</taxon>
        <taxon>Bacillales</taxon>
        <taxon>Paenibacillaceae</taxon>
        <taxon>Paenibacillus</taxon>
    </lineage>
</organism>
<reference evidence="1 2" key="1">
    <citation type="submission" date="2019-05" db="EMBL/GenBank/DDBJ databases">
        <title>We sequenced the genome of Paenibacillus hemerocallicola KCTC 33185 for further insight into its adaptation and study the phylogeny of Paenibacillus.</title>
        <authorList>
            <person name="Narsing Rao M.P."/>
        </authorList>
    </citation>
    <scope>NUCLEOTIDE SEQUENCE [LARGE SCALE GENOMIC DNA]</scope>
    <source>
        <strain evidence="1 2">KCTC 33185</strain>
    </source>
</reference>
<proteinExistence type="predicted"/>
<accession>A0A5C4TGM6</accession>
<evidence type="ECO:0000313" key="1">
    <source>
        <dbReference type="EMBL" id="TNJ68221.1"/>
    </source>
</evidence>
<protein>
    <submittedName>
        <fullName evidence="1">Uncharacterized protein</fullName>
    </submittedName>
</protein>
<keyword evidence="2" id="KW-1185">Reference proteome</keyword>
<name>A0A5C4TGM6_9BACL</name>
<comment type="caution">
    <text evidence="1">The sequence shown here is derived from an EMBL/GenBank/DDBJ whole genome shotgun (WGS) entry which is preliminary data.</text>
</comment>
<dbReference type="EMBL" id="VDCQ01000001">
    <property type="protein sequence ID" value="TNJ68221.1"/>
    <property type="molecule type" value="Genomic_DNA"/>
</dbReference>
<sequence>MTQYYDEATKRFVYVSPIKPLPIKPTASATIYTGTLAATGTAAALGASQAVSWVIVQNTGAEAAENLLVGNATAQAYVVAPGQSVRLEVANRNLIYVKAATSSASAAYIAGS</sequence>